<evidence type="ECO:0000313" key="1">
    <source>
        <dbReference type="EMBL" id="AKB72053.1"/>
    </source>
</evidence>
<proteinExistence type="predicted"/>
<sequence>MKRNKSGIFAIFTAILLVSIAFVPAVTAQAESQNKEYADATENPNKVSISEEDIKKAIEKANETSKNMNVLKETDKEKIVSFKKDDGSIAYAVFWKDEKNSNKIYFAAIDQSELVSKKFVSATSLNDSTAVAAAISASKTSFANGSYIETYGSTTTGGLHIYFSPKDAGLLANGSSVIAGALAAGLGLFVSPAVSIALGAIVTLGVQIWYWYEENSDGSLDIKIPYANIATALTGHVYMKIGSHWYTI</sequence>
<accession>A0A0E3S0N9</accession>
<dbReference type="PATRIC" id="fig|1434113.4.peg.2694"/>
<protein>
    <submittedName>
        <fullName evidence="1">Uncharacterized protein</fullName>
    </submittedName>
</protein>
<dbReference type="EMBL" id="CP009514">
    <property type="protein sequence ID" value="AKB72053.1"/>
    <property type="molecule type" value="Genomic_DNA"/>
</dbReference>
<dbReference type="RefSeq" id="WP_048037514.1">
    <property type="nucleotide sequence ID" value="NZ_CP009514.1"/>
</dbReference>
<dbReference type="Proteomes" id="UP000033071">
    <property type="component" value="Chromosome"/>
</dbReference>
<name>A0A0E3S0N9_METMZ</name>
<dbReference type="HOGENOM" id="CLU_1232786_0_0_2"/>
<reference evidence="1 2" key="1">
    <citation type="submission" date="2014-07" db="EMBL/GenBank/DDBJ databases">
        <title>Methanogenic archaea and the global carbon cycle.</title>
        <authorList>
            <person name="Henriksen J.R."/>
            <person name="Luke J."/>
            <person name="Reinhart S."/>
            <person name="Benedict M.N."/>
            <person name="Youngblut N.D."/>
            <person name="Metcalf M.E."/>
            <person name="Whitaker R.J."/>
            <person name="Metcalf W.W."/>
        </authorList>
    </citation>
    <scope>NUCLEOTIDE SEQUENCE [LARGE SCALE GENOMIC DNA]</scope>
    <source>
        <strain evidence="1 2">C16</strain>
    </source>
</reference>
<dbReference type="KEGG" id="mmac:MSMAC_2163"/>
<gene>
    <name evidence="1" type="ORF">MSMAC_2163</name>
</gene>
<organism evidence="1 2">
    <name type="scientific">Methanosarcina mazei C16</name>
    <dbReference type="NCBI Taxonomy" id="1434113"/>
    <lineage>
        <taxon>Archaea</taxon>
        <taxon>Methanobacteriati</taxon>
        <taxon>Methanobacteriota</taxon>
        <taxon>Stenosarchaea group</taxon>
        <taxon>Methanomicrobia</taxon>
        <taxon>Methanosarcinales</taxon>
        <taxon>Methanosarcinaceae</taxon>
        <taxon>Methanosarcina</taxon>
    </lineage>
</organism>
<dbReference type="AlphaFoldDB" id="A0A0E3S0N9"/>
<evidence type="ECO:0000313" key="2">
    <source>
        <dbReference type="Proteomes" id="UP000033071"/>
    </source>
</evidence>
<dbReference type="GeneID" id="24882126"/>